<evidence type="ECO:0008006" key="3">
    <source>
        <dbReference type="Google" id="ProtNLM"/>
    </source>
</evidence>
<gene>
    <name evidence="1" type="ORF">FPE_LOCUS24369</name>
</gene>
<organism evidence="1 2">
    <name type="scientific">Fraxinus pennsylvanica</name>
    <dbReference type="NCBI Taxonomy" id="56036"/>
    <lineage>
        <taxon>Eukaryota</taxon>
        <taxon>Viridiplantae</taxon>
        <taxon>Streptophyta</taxon>
        <taxon>Embryophyta</taxon>
        <taxon>Tracheophyta</taxon>
        <taxon>Spermatophyta</taxon>
        <taxon>Magnoliopsida</taxon>
        <taxon>eudicotyledons</taxon>
        <taxon>Gunneridae</taxon>
        <taxon>Pentapetalae</taxon>
        <taxon>asterids</taxon>
        <taxon>lamiids</taxon>
        <taxon>Lamiales</taxon>
        <taxon>Oleaceae</taxon>
        <taxon>Oleeae</taxon>
        <taxon>Fraxinus</taxon>
    </lineage>
</organism>
<dbReference type="Proteomes" id="UP000834106">
    <property type="component" value="Chromosome 15"/>
</dbReference>
<proteinExistence type="predicted"/>
<evidence type="ECO:0000313" key="2">
    <source>
        <dbReference type="Proteomes" id="UP000834106"/>
    </source>
</evidence>
<reference evidence="1" key="1">
    <citation type="submission" date="2023-05" db="EMBL/GenBank/DDBJ databases">
        <authorList>
            <person name="Huff M."/>
        </authorList>
    </citation>
    <scope>NUCLEOTIDE SEQUENCE</scope>
</reference>
<protein>
    <recommendedName>
        <fullName evidence="3">F-box associated domain-containing protein</fullName>
    </recommendedName>
</protein>
<dbReference type="AlphaFoldDB" id="A0AAD1ZWI5"/>
<evidence type="ECO:0000313" key="1">
    <source>
        <dbReference type="EMBL" id="CAI9776939.1"/>
    </source>
</evidence>
<name>A0AAD1ZWI5_9LAMI</name>
<dbReference type="EMBL" id="OU503050">
    <property type="protein sequence ID" value="CAI9776939.1"/>
    <property type="molecule type" value="Genomic_DNA"/>
</dbReference>
<accession>A0AAD1ZWI5</accession>
<keyword evidence="2" id="KW-1185">Reference proteome</keyword>
<sequence length="178" mass="20260">MILGEKVISGKVVLNLAAPVCINGAFRWLGEYKLPRYMNSLNLVTLMYEKVPMPRCDTVGLRHFSLGVFRGCLCLLYKCNIKLDVRTVNDCGIKESWNKYACIMDVENYSFNEPLPLDVVFVMNYGSALMLYDSSAETSNFHENSFIDGPYLEAVTYIESLVLSSFNHEDTHCLDNRE</sequence>